<evidence type="ECO:0000313" key="2">
    <source>
        <dbReference type="Proteomes" id="UP000054217"/>
    </source>
</evidence>
<dbReference type="InParanoid" id="A0A0C3IPQ4"/>
<proteinExistence type="predicted"/>
<gene>
    <name evidence="1" type="ORF">M404DRAFT_156718</name>
</gene>
<accession>A0A0C3IPQ4</accession>
<dbReference type="AlphaFoldDB" id="A0A0C3IPQ4"/>
<evidence type="ECO:0000313" key="1">
    <source>
        <dbReference type="EMBL" id="KIN98907.1"/>
    </source>
</evidence>
<dbReference type="OrthoDB" id="3232644at2759"/>
<keyword evidence="2" id="KW-1185">Reference proteome</keyword>
<reference evidence="2" key="2">
    <citation type="submission" date="2015-01" db="EMBL/GenBank/DDBJ databases">
        <title>Evolutionary Origins and Diversification of the Mycorrhizal Mutualists.</title>
        <authorList>
            <consortium name="DOE Joint Genome Institute"/>
            <consortium name="Mycorrhizal Genomics Consortium"/>
            <person name="Kohler A."/>
            <person name="Kuo A."/>
            <person name="Nagy L.G."/>
            <person name="Floudas D."/>
            <person name="Copeland A."/>
            <person name="Barry K.W."/>
            <person name="Cichocki N."/>
            <person name="Veneault-Fourrey C."/>
            <person name="LaButti K."/>
            <person name="Lindquist E.A."/>
            <person name="Lipzen A."/>
            <person name="Lundell T."/>
            <person name="Morin E."/>
            <person name="Murat C."/>
            <person name="Riley R."/>
            <person name="Ohm R."/>
            <person name="Sun H."/>
            <person name="Tunlid A."/>
            <person name="Henrissat B."/>
            <person name="Grigoriev I.V."/>
            <person name="Hibbett D.S."/>
            <person name="Martin F."/>
        </authorList>
    </citation>
    <scope>NUCLEOTIDE SEQUENCE [LARGE SCALE GENOMIC DNA]</scope>
    <source>
        <strain evidence="2">Marx 270</strain>
    </source>
</reference>
<dbReference type="HOGENOM" id="CLU_052689_1_0_1"/>
<reference evidence="1 2" key="1">
    <citation type="submission" date="2014-04" db="EMBL/GenBank/DDBJ databases">
        <authorList>
            <consortium name="DOE Joint Genome Institute"/>
            <person name="Kuo A."/>
            <person name="Kohler A."/>
            <person name="Costa M.D."/>
            <person name="Nagy L.G."/>
            <person name="Floudas D."/>
            <person name="Copeland A."/>
            <person name="Barry K.W."/>
            <person name="Cichocki N."/>
            <person name="Veneault-Fourrey C."/>
            <person name="LaButti K."/>
            <person name="Lindquist E.A."/>
            <person name="Lipzen A."/>
            <person name="Lundell T."/>
            <person name="Morin E."/>
            <person name="Murat C."/>
            <person name="Sun H."/>
            <person name="Tunlid A."/>
            <person name="Henrissat B."/>
            <person name="Grigoriev I.V."/>
            <person name="Hibbett D.S."/>
            <person name="Martin F."/>
            <person name="Nordberg H.P."/>
            <person name="Cantor M.N."/>
            <person name="Hua S.X."/>
        </authorList>
    </citation>
    <scope>NUCLEOTIDE SEQUENCE [LARGE SCALE GENOMIC DNA]</scope>
    <source>
        <strain evidence="1 2">Marx 270</strain>
    </source>
</reference>
<protein>
    <recommendedName>
        <fullName evidence="3">F-box domain-containing protein</fullName>
    </recommendedName>
</protein>
<dbReference type="Proteomes" id="UP000054217">
    <property type="component" value="Unassembled WGS sequence"/>
</dbReference>
<dbReference type="EMBL" id="KN832011">
    <property type="protein sequence ID" value="KIN98907.1"/>
    <property type="molecule type" value="Genomic_DNA"/>
</dbReference>
<sequence>MLPPEIWLKIFHFATDTPGLLDCSPSQSDLPNVLAREQELQLLRESLVTKRNLVLVCKTWGELATEFLYQSVLVTRVQSLLTLHEALQGRARVVGMFRTNPGWWTKRLDVVIPPDQCETADYGVLVDVFRYFSNLSIVTLSMPILPFNDFWLRQLPMEIIVSLVETCGPSLRVFDCAESLLRPCREDLMLLLAGSPNLRVLRCPVCSPTPGDRSPGSRLDVPVMANLESISLMSVFLRDYLPREKNKNHLPALRQLIYGCISPPFFAHAWKSFVKSSCSAVTFVTLDFSFQGDSLQRELDLLSECCPALDKLVIYFRSWTEFIPHLVLPPVSQLRIYSKLAKAPAFHYYSLLYALTTLTASKLGSVRLLHANAVEEFRHSLSSLSQDELDGLASKAFRVEDHEGRAILLGGECVG</sequence>
<organism evidence="1 2">
    <name type="scientific">Pisolithus tinctorius Marx 270</name>
    <dbReference type="NCBI Taxonomy" id="870435"/>
    <lineage>
        <taxon>Eukaryota</taxon>
        <taxon>Fungi</taxon>
        <taxon>Dikarya</taxon>
        <taxon>Basidiomycota</taxon>
        <taxon>Agaricomycotina</taxon>
        <taxon>Agaricomycetes</taxon>
        <taxon>Agaricomycetidae</taxon>
        <taxon>Boletales</taxon>
        <taxon>Sclerodermatineae</taxon>
        <taxon>Pisolithaceae</taxon>
        <taxon>Pisolithus</taxon>
    </lineage>
</organism>
<name>A0A0C3IPQ4_PISTI</name>
<evidence type="ECO:0008006" key="3">
    <source>
        <dbReference type="Google" id="ProtNLM"/>
    </source>
</evidence>